<keyword evidence="9" id="KW-0234">DNA repair</keyword>
<evidence type="ECO:0000256" key="6">
    <source>
        <dbReference type="ARBA" id="ARBA00022763"/>
    </source>
</evidence>
<keyword evidence="8" id="KW-0460">Magnesium</keyword>
<evidence type="ECO:0000256" key="4">
    <source>
        <dbReference type="ARBA" id="ARBA00022705"/>
    </source>
</evidence>
<dbReference type="InterPro" id="IPR029119">
    <property type="entry name" value="MutY_C"/>
</dbReference>
<gene>
    <name evidence="18" type="ORF">DET48_106225</name>
</gene>
<sequence length="140" mass="15929">MKTRSYGNNSPVKVACGVIFNDDGYVFVCRRKQEKSLGGHWEFPGGKVEEGESLQECLKRELLEELDMEVDVKHHLKTVLHDYGTFQIELVAFSCDFRRSSFVMTDHDKFEWVNVSALLVKNLAPADVPIAECLASIFDK</sequence>
<dbReference type="InterPro" id="IPR020084">
    <property type="entry name" value="NUDIX_hydrolase_CS"/>
</dbReference>
<evidence type="ECO:0000256" key="14">
    <source>
        <dbReference type="ARBA" id="ARBA00041592"/>
    </source>
</evidence>
<dbReference type="SUPFAM" id="SSF55811">
    <property type="entry name" value="Nudix"/>
    <property type="match status" value="1"/>
</dbReference>
<evidence type="ECO:0000256" key="8">
    <source>
        <dbReference type="ARBA" id="ARBA00022842"/>
    </source>
</evidence>
<dbReference type="STRING" id="1348635.GCA_000740015_03404"/>
<evidence type="ECO:0000313" key="18">
    <source>
        <dbReference type="EMBL" id="RAS66444.1"/>
    </source>
</evidence>
<evidence type="ECO:0000256" key="1">
    <source>
        <dbReference type="ARBA" id="ARBA00001946"/>
    </source>
</evidence>
<evidence type="ECO:0000256" key="15">
    <source>
        <dbReference type="ARBA" id="ARBA00041979"/>
    </source>
</evidence>
<evidence type="ECO:0000256" key="13">
    <source>
        <dbReference type="ARBA" id="ARBA00040794"/>
    </source>
</evidence>
<evidence type="ECO:0000256" key="10">
    <source>
        <dbReference type="ARBA" id="ARBA00035861"/>
    </source>
</evidence>
<dbReference type="GO" id="GO:0044715">
    <property type="term" value="F:8-oxo-dGDP phosphatase activity"/>
    <property type="evidence" value="ECO:0007669"/>
    <property type="project" value="TreeGrafter"/>
</dbReference>
<feature type="domain" description="Nudix hydrolase" evidence="17">
    <location>
        <begin position="10"/>
        <end position="136"/>
    </location>
</feature>
<dbReference type="AlphaFoldDB" id="A0A2J8GLC7"/>
<dbReference type="Proteomes" id="UP000248729">
    <property type="component" value="Unassembled WGS sequence"/>
</dbReference>
<dbReference type="PROSITE" id="PS00893">
    <property type="entry name" value="NUDIX_BOX"/>
    <property type="match status" value="1"/>
</dbReference>
<dbReference type="GO" id="GO:0006281">
    <property type="term" value="P:DNA repair"/>
    <property type="evidence" value="ECO:0007669"/>
    <property type="project" value="UniProtKB-KW"/>
</dbReference>
<evidence type="ECO:0000313" key="19">
    <source>
        <dbReference type="Proteomes" id="UP000248729"/>
    </source>
</evidence>
<keyword evidence="7" id="KW-0378">Hydrolase</keyword>
<evidence type="ECO:0000256" key="9">
    <source>
        <dbReference type="ARBA" id="ARBA00023204"/>
    </source>
</evidence>
<dbReference type="InterPro" id="IPR047127">
    <property type="entry name" value="MutT-like"/>
</dbReference>
<dbReference type="EMBL" id="QLTR01000006">
    <property type="protein sequence ID" value="RAS66444.1"/>
    <property type="molecule type" value="Genomic_DNA"/>
</dbReference>
<keyword evidence="4" id="KW-0235">DNA replication</keyword>
<dbReference type="PANTHER" id="PTHR47707:SF1">
    <property type="entry name" value="NUDIX HYDROLASE FAMILY PROTEIN"/>
    <property type="match status" value="1"/>
</dbReference>
<dbReference type="GO" id="GO:0006260">
    <property type="term" value="P:DNA replication"/>
    <property type="evidence" value="ECO:0007669"/>
    <property type="project" value="UniProtKB-KW"/>
</dbReference>
<dbReference type="EC" id="3.6.1.55" evidence="12"/>
<evidence type="ECO:0000256" key="3">
    <source>
        <dbReference type="ARBA" id="ARBA00022457"/>
    </source>
</evidence>
<comment type="catalytic activity">
    <reaction evidence="10">
        <text>8-oxo-dGTP + H2O = 8-oxo-dGMP + diphosphate + H(+)</text>
        <dbReference type="Rhea" id="RHEA:31575"/>
        <dbReference type="ChEBI" id="CHEBI:15377"/>
        <dbReference type="ChEBI" id="CHEBI:15378"/>
        <dbReference type="ChEBI" id="CHEBI:33019"/>
        <dbReference type="ChEBI" id="CHEBI:63224"/>
        <dbReference type="ChEBI" id="CHEBI:77896"/>
        <dbReference type="EC" id="3.6.1.55"/>
    </reaction>
</comment>
<comment type="catalytic activity">
    <reaction evidence="11">
        <text>8-oxo-GTP + H2O = 8-oxo-GMP + diphosphate + H(+)</text>
        <dbReference type="Rhea" id="RHEA:67616"/>
        <dbReference type="ChEBI" id="CHEBI:15377"/>
        <dbReference type="ChEBI" id="CHEBI:15378"/>
        <dbReference type="ChEBI" id="CHEBI:33019"/>
        <dbReference type="ChEBI" id="CHEBI:143553"/>
        <dbReference type="ChEBI" id="CHEBI:145694"/>
    </reaction>
</comment>
<reference evidence="18 19" key="1">
    <citation type="submission" date="2018-06" db="EMBL/GenBank/DDBJ databases">
        <title>Freshwater and sediment microbial communities from various areas in North America, analyzing microbe dynamics in response to fracking.</title>
        <authorList>
            <person name="Lamendella R."/>
        </authorList>
    </citation>
    <scope>NUCLEOTIDE SEQUENCE [LARGE SCALE GENOMIC DNA]</scope>
    <source>
        <strain evidence="18 19">99A</strain>
    </source>
</reference>
<keyword evidence="5" id="KW-0479">Metal-binding</keyword>
<evidence type="ECO:0000256" key="2">
    <source>
        <dbReference type="ARBA" id="ARBA00005582"/>
    </source>
</evidence>
<evidence type="ECO:0000256" key="12">
    <source>
        <dbReference type="ARBA" id="ARBA00038905"/>
    </source>
</evidence>
<evidence type="ECO:0000256" key="16">
    <source>
        <dbReference type="ARBA" id="ARBA00042798"/>
    </source>
</evidence>
<dbReference type="GO" id="GO:0044716">
    <property type="term" value="F:8-oxo-GDP phosphatase activity"/>
    <property type="evidence" value="ECO:0007669"/>
    <property type="project" value="TreeGrafter"/>
</dbReference>
<dbReference type="PANTHER" id="PTHR47707">
    <property type="entry name" value="8-OXO-DGTP DIPHOSPHATASE"/>
    <property type="match status" value="1"/>
</dbReference>
<dbReference type="CDD" id="cd03425">
    <property type="entry name" value="NUDIX_MutT_NudA_like"/>
    <property type="match status" value="1"/>
</dbReference>
<proteinExistence type="inferred from homology"/>
<dbReference type="PROSITE" id="PS51462">
    <property type="entry name" value="NUDIX"/>
    <property type="match status" value="1"/>
</dbReference>
<dbReference type="InterPro" id="IPR000086">
    <property type="entry name" value="NUDIX_hydrolase_dom"/>
</dbReference>
<dbReference type="PRINTS" id="PR00502">
    <property type="entry name" value="NUDIXFAMILY"/>
</dbReference>
<comment type="caution">
    <text evidence="18">The sequence shown here is derived from an EMBL/GenBank/DDBJ whole genome shotgun (WGS) entry which is preliminary data.</text>
</comment>
<evidence type="ECO:0000256" key="5">
    <source>
        <dbReference type="ARBA" id="ARBA00022723"/>
    </source>
</evidence>
<evidence type="ECO:0000256" key="11">
    <source>
        <dbReference type="ARBA" id="ARBA00036904"/>
    </source>
</evidence>
<organism evidence="18 19">
    <name type="scientific">Vibrio diazotrophicus</name>
    <dbReference type="NCBI Taxonomy" id="685"/>
    <lineage>
        <taxon>Bacteria</taxon>
        <taxon>Pseudomonadati</taxon>
        <taxon>Pseudomonadota</taxon>
        <taxon>Gammaproteobacteria</taxon>
        <taxon>Vibrionales</taxon>
        <taxon>Vibrionaceae</taxon>
        <taxon>Vibrio</taxon>
    </lineage>
</organism>
<dbReference type="Pfam" id="PF14815">
    <property type="entry name" value="NUDIX_4"/>
    <property type="match status" value="1"/>
</dbReference>
<comment type="similarity">
    <text evidence="2">Belongs to the Nudix hydrolase family.</text>
</comment>
<dbReference type="GO" id="GO:0008413">
    <property type="term" value="F:8-oxo-7,8-dihydroguanosine triphosphate pyrophosphatase activity"/>
    <property type="evidence" value="ECO:0007669"/>
    <property type="project" value="TreeGrafter"/>
</dbReference>
<name>A0A2J8GLC7_VIBDI</name>
<evidence type="ECO:0000259" key="17">
    <source>
        <dbReference type="PROSITE" id="PS51462"/>
    </source>
</evidence>
<dbReference type="InterPro" id="IPR015797">
    <property type="entry name" value="NUDIX_hydrolase-like_dom_sf"/>
</dbReference>
<dbReference type="InterPro" id="IPR020476">
    <property type="entry name" value="Nudix_hydrolase"/>
</dbReference>
<dbReference type="Gene3D" id="3.90.79.10">
    <property type="entry name" value="Nucleoside Triphosphate Pyrophosphohydrolase"/>
    <property type="match status" value="1"/>
</dbReference>
<accession>A0A2J8GLC7</accession>
<dbReference type="GO" id="GO:0046872">
    <property type="term" value="F:metal ion binding"/>
    <property type="evidence" value="ECO:0007669"/>
    <property type="project" value="UniProtKB-KW"/>
</dbReference>
<evidence type="ECO:0000256" key="7">
    <source>
        <dbReference type="ARBA" id="ARBA00022801"/>
    </source>
</evidence>
<comment type="cofactor">
    <cofactor evidence="1">
        <name>Mg(2+)</name>
        <dbReference type="ChEBI" id="CHEBI:18420"/>
    </cofactor>
</comment>
<dbReference type="GO" id="GO:0035539">
    <property type="term" value="F:8-oxo-7,8-dihydrodeoxyguanosine triphosphate pyrophosphatase activity"/>
    <property type="evidence" value="ECO:0007669"/>
    <property type="project" value="UniProtKB-EC"/>
</dbReference>
<protein>
    <recommendedName>
        <fullName evidence="13">8-oxo-dGTP diphosphatase</fullName>
        <ecNumber evidence="12">3.6.1.55</ecNumber>
    </recommendedName>
    <alternativeName>
        <fullName evidence="16">7,8-dihydro-8-oxoguanine-triphosphatase</fullName>
    </alternativeName>
    <alternativeName>
        <fullName evidence="15">Mutator protein MutT</fullName>
    </alternativeName>
    <alternativeName>
        <fullName evidence="14">dGTP pyrophosphohydrolase</fullName>
    </alternativeName>
</protein>
<dbReference type="RefSeq" id="WP_102942371.1">
    <property type="nucleotide sequence ID" value="NZ_QLTR01000006.1"/>
</dbReference>
<keyword evidence="6" id="KW-0227">DNA damage</keyword>
<keyword evidence="3" id="KW-0515">Mutator protein</keyword>